<reference evidence="7" key="1">
    <citation type="submission" date="2013-09" db="EMBL/GenBank/DDBJ databases">
        <title>The Genome Sequence of Anopheles maculatus species B.</title>
        <authorList>
            <consortium name="The Broad Institute Genomics Platform"/>
            <person name="Neafsey D.E."/>
            <person name="Besansky N."/>
            <person name="Howell P."/>
            <person name="Walton C."/>
            <person name="Young S.K."/>
            <person name="Zeng Q."/>
            <person name="Gargeya S."/>
            <person name="Fitzgerald M."/>
            <person name="Haas B."/>
            <person name="Abouelleil A."/>
            <person name="Allen A.W."/>
            <person name="Alvarado L."/>
            <person name="Arachchi H.M."/>
            <person name="Berlin A.M."/>
            <person name="Chapman S.B."/>
            <person name="Gainer-Dewar J."/>
            <person name="Goldberg J."/>
            <person name="Griggs A."/>
            <person name="Gujja S."/>
            <person name="Hansen M."/>
            <person name="Howarth C."/>
            <person name="Imamovic A."/>
            <person name="Ireland A."/>
            <person name="Larimer J."/>
            <person name="McCowan C."/>
            <person name="Murphy C."/>
            <person name="Pearson M."/>
            <person name="Poon T.W."/>
            <person name="Priest M."/>
            <person name="Roberts A."/>
            <person name="Saif S."/>
            <person name="Shea T."/>
            <person name="Sisk P."/>
            <person name="Sykes S."/>
            <person name="Wortman J."/>
            <person name="Nusbaum C."/>
            <person name="Birren B."/>
        </authorList>
    </citation>
    <scope>NUCLEOTIDE SEQUENCE [LARGE SCALE GENOMIC DNA]</scope>
    <source>
        <strain evidence="7">maculatus3</strain>
    </source>
</reference>
<reference evidence="6" key="2">
    <citation type="submission" date="2020-05" db="UniProtKB">
        <authorList>
            <consortium name="EnsemblMetazoa"/>
        </authorList>
    </citation>
    <scope>IDENTIFICATION</scope>
    <source>
        <strain evidence="6">maculatus3</strain>
    </source>
</reference>
<feature type="compositionally biased region" description="Polar residues" evidence="4">
    <location>
        <begin position="338"/>
        <end position="348"/>
    </location>
</feature>
<dbReference type="PROSITE" id="PS51800">
    <property type="entry name" value="ZF_CHHC_U11_48K"/>
    <property type="match status" value="2"/>
</dbReference>
<keyword evidence="1" id="KW-0479">Metal-binding</keyword>
<organism evidence="6 7">
    <name type="scientific">Anopheles maculatus</name>
    <dbReference type="NCBI Taxonomy" id="74869"/>
    <lineage>
        <taxon>Eukaryota</taxon>
        <taxon>Metazoa</taxon>
        <taxon>Ecdysozoa</taxon>
        <taxon>Arthropoda</taxon>
        <taxon>Hexapoda</taxon>
        <taxon>Insecta</taxon>
        <taxon>Pterygota</taxon>
        <taxon>Neoptera</taxon>
        <taxon>Endopterygota</taxon>
        <taxon>Diptera</taxon>
        <taxon>Nematocera</taxon>
        <taxon>Culicoidea</taxon>
        <taxon>Culicidae</taxon>
        <taxon>Anophelinae</taxon>
        <taxon>Anopheles</taxon>
        <taxon>Anopheles maculatus group</taxon>
    </lineage>
</organism>
<evidence type="ECO:0000313" key="6">
    <source>
        <dbReference type="EnsemblMetazoa" id="AMAM005670-PA"/>
    </source>
</evidence>
<feature type="region of interest" description="Disordered" evidence="4">
    <location>
        <begin position="83"/>
        <end position="109"/>
    </location>
</feature>
<feature type="compositionally biased region" description="Basic and acidic residues" evidence="4">
    <location>
        <begin position="230"/>
        <end position="243"/>
    </location>
</feature>
<dbReference type="GO" id="GO:0008270">
    <property type="term" value="F:zinc ion binding"/>
    <property type="evidence" value="ECO:0007669"/>
    <property type="project" value="UniProtKB-KW"/>
</dbReference>
<sequence>MSNLRECPYDPLHQISAKTFALHLVKCKRQHPDVKLATCYFDSSHLVKEEELKQHMKTCSGRKQLLEYKTTIDKTASSRACKQEDPAENLIYNTTGPSKQKNDTGGQSLQDDTDCWDDFAYKAYDPLANCKSKLQSSKTFILPNPNKFAGQMQAAAAVLVETQNKDVQDGSQSQQKEANESEGEGGSLTKNATSTGHEASSSWHCEVKENPSDCDEAASSSSSRRQRKERHFEEPSSSRRYEAKSATSYRFKSDKSSHRSRSRSDSTSNSDRKSQLYDGYYDGYAYRGSYDASRGHRDDQRDRYVADTDRGRYDRHAEYHRTSSRSYDSSKHKYEPYQRSQQSYNNWSRHARDYE</sequence>
<feature type="compositionally biased region" description="Polar residues" evidence="4">
    <location>
        <begin position="91"/>
        <end position="109"/>
    </location>
</feature>
<protein>
    <recommendedName>
        <fullName evidence="5">CHHC U11-48K-type domain-containing protein</fullName>
    </recommendedName>
</protein>
<evidence type="ECO:0000259" key="5">
    <source>
        <dbReference type="PROSITE" id="PS51800"/>
    </source>
</evidence>
<keyword evidence="3" id="KW-0862">Zinc</keyword>
<name>A0A182SFC5_9DIPT</name>
<evidence type="ECO:0000256" key="3">
    <source>
        <dbReference type="ARBA" id="ARBA00022833"/>
    </source>
</evidence>
<feature type="domain" description="CHHC U11-48K-type" evidence="5">
    <location>
        <begin position="36"/>
        <end position="63"/>
    </location>
</feature>
<feature type="compositionally biased region" description="Polar residues" evidence="4">
    <location>
        <begin position="188"/>
        <end position="203"/>
    </location>
</feature>
<evidence type="ECO:0000313" key="7">
    <source>
        <dbReference type="Proteomes" id="UP000075901"/>
    </source>
</evidence>
<dbReference type="InterPro" id="IPR022776">
    <property type="entry name" value="TRM13/UPF0224_CHHC_Znf_dom"/>
</dbReference>
<feature type="domain" description="CHHC U11-48K-type" evidence="5">
    <location>
        <begin position="4"/>
        <end position="31"/>
    </location>
</feature>
<evidence type="ECO:0000256" key="1">
    <source>
        <dbReference type="ARBA" id="ARBA00022723"/>
    </source>
</evidence>
<feature type="compositionally biased region" description="Low complexity" evidence="4">
    <location>
        <begin position="277"/>
        <end position="291"/>
    </location>
</feature>
<dbReference type="SUPFAM" id="SSF57667">
    <property type="entry name" value="beta-beta-alpha zinc fingers"/>
    <property type="match status" value="1"/>
</dbReference>
<evidence type="ECO:0000256" key="4">
    <source>
        <dbReference type="SAM" id="MobiDB-lite"/>
    </source>
</evidence>
<dbReference type="InterPro" id="IPR036236">
    <property type="entry name" value="Znf_C2H2_sf"/>
</dbReference>
<feature type="compositionally biased region" description="Basic and acidic residues" evidence="4">
    <location>
        <begin position="293"/>
        <end position="321"/>
    </location>
</feature>
<keyword evidence="7" id="KW-1185">Reference proteome</keyword>
<evidence type="ECO:0000256" key="2">
    <source>
        <dbReference type="ARBA" id="ARBA00022771"/>
    </source>
</evidence>
<keyword evidence="2" id="KW-0863">Zinc-finger</keyword>
<accession>A0A182SFC5</accession>
<dbReference type="VEuPathDB" id="VectorBase:AMAM005670"/>
<dbReference type="EnsemblMetazoa" id="AMAM005670-RA">
    <property type="protein sequence ID" value="AMAM005670-PA"/>
    <property type="gene ID" value="AMAM005670"/>
</dbReference>
<proteinExistence type="predicted"/>
<dbReference type="Proteomes" id="UP000075901">
    <property type="component" value="Unassembled WGS sequence"/>
</dbReference>
<dbReference type="AlphaFoldDB" id="A0A182SFC5"/>
<feature type="region of interest" description="Disordered" evidence="4">
    <location>
        <begin position="163"/>
        <end position="355"/>
    </location>
</feature>
<dbReference type="Pfam" id="PF05253">
    <property type="entry name" value="zf-U11-48K"/>
    <property type="match status" value="2"/>
</dbReference>